<evidence type="ECO:0000256" key="2">
    <source>
        <dbReference type="ARBA" id="ARBA00023043"/>
    </source>
</evidence>
<accession>A0A6B1F605</accession>
<name>A0A6B1F605_9SYNE</name>
<dbReference type="PANTHER" id="PTHR24189:SF50">
    <property type="entry name" value="ANKYRIN REPEAT AND SOCS BOX PROTEIN 2"/>
    <property type="match status" value="1"/>
</dbReference>
<dbReference type="EMBL" id="VYDO01000174">
    <property type="protein sequence ID" value="MYG38401.1"/>
    <property type="molecule type" value="Genomic_DNA"/>
</dbReference>
<dbReference type="PANTHER" id="PTHR24189">
    <property type="entry name" value="MYOTROPHIN"/>
    <property type="match status" value="1"/>
</dbReference>
<evidence type="ECO:0000256" key="3">
    <source>
        <dbReference type="PROSITE-ProRule" id="PRU00023"/>
    </source>
</evidence>
<feature type="repeat" description="ANK" evidence="3">
    <location>
        <begin position="51"/>
        <end position="84"/>
    </location>
</feature>
<dbReference type="AlphaFoldDB" id="A0A6B1F605"/>
<dbReference type="InterPro" id="IPR036770">
    <property type="entry name" value="Ankyrin_rpt-contain_sf"/>
</dbReference>
<proteinExistence type="predicted"/>
<protein>
    <submittedName>
        <fullName evidence="5">Uncharacterized protein</fullName>
    </submittedName>
</protein>
<feature type="non-terminal residue" evidence="5">
    <location>
        <position position="103"/>
    </location>
</feature>
<gene>
    <name evidence="5" type="ORF">F4162_05305</name>
</gene>
<dbReference type="InterPro" id="IPR050745">
    <property type="entry name" value="Multifunctional_regulatory"/>
</dbReference>
<feature type="region of interest" description="Disordered" evidence="4">
    <location>
        <begin position="1"/>
        <end position="103"/>
    </location>
</feature>
<evidence type="ECO:0000256" key="1">
    <source>
        <dbReference type="ARBA" id="ARBA00022737"/>
    </source>
</evidence>
<keyword evidence="1" id="KW-0677">Repeat</keyword>
<dbReference type="PRINTS" id="PR01415">
    <property type="entry name" value="ANKYRIN"/>
</dbReference>
<evidence type="ECO:0000313" key="5">
    <source>
        <dbReference type="EMBL" id="MYG38401.1"/>
    </source>
</evidence>
<comment type="caution">
    <text evidence="5">The sequence shown here is derived from an EMBL/GenBank/DDBJ whole genome shotgun (WGS) entry which is preliminary data.</text>
</comment>
<sequence>MASSNGKEPKGFAGLVLLASDIGEEQPGPADATPHNSGHPDRRGTDTRDEKGETPLHTAAWRSKTPAVVQALLAAGADPNARDEDGRTPLHRAAWSNQVEPVR</sequence>
<feature type="compositionally biased region" description="Basic and acidic residues" evidence="4">
    <location>
        <begin position="38"/>
        <end position="54"/>
    </location>
</feature>
<dbReference type="SUPFAM" id="SSF48403">
    <property type="entry name" value="Ankyrin repeat"/>
    <property type="match status" value="1"/>
</dbReference>
<dbReference type="SMART" id="SM00248">
    <property type="entry name" value="ANK"/>
    <property type="match status" value="1"/>
</dbReference>
<evidence type="ECO:0000256" key="4">
    <source>
        <dbReference type="SAM" id="MobiDB-lite"/>
    </source>
</evidence>
<dbReference type="InterPro" id="IPR002110">
    <property type="entry name" value="Ankyrin_rpt"/>
</dbReference>
<dbReference type="PROSITE" id="PS50297">
    <property type="entry name" value="ANK_REP_REGION"/>
    <property type="match status" value="2"/>
</dbReference>
<organism evidence="5">
    <name type="scientific">Synechococcus sp. SB0676_bin_10</name>
    <dbReference type="NCBI Taxonomy" id="2604869"/>
    <lineage>
        <taxon>Bacteria</taxon>
        <taxon>Bacillati</taxon>
        <taxon>Cyanobacteriota</taxon>
        <taxon>Cyanophyceae</taxon>
        <taxon>Synechococcales</taxon>
        <taxon>Synechococcaceae</taxon>
        <taxon>Synechococcus</taxon>
    </lineage>
</organism>
<dbReference type="Pfam" id="PF12796">
    <property type="entry name" value="Ank_2"/>
    <property type="match status" value="1"/>
</dbReference>
<dbReference type="PROSITE" id="PS50088">
    <property type="entry name" value="ANK_REPEAT"/>
    <property type="match status" value="2"/>
</dbReference>
<reference evidence="5" key="1">
    <citation type="submission" date="2019-09" db="EMBL/GenBank/DDBJ databases">
        <title>Characterisation of the sponge microbiome using genome-centric metagenomics.</title>
        <authorList>
            <person name="Engelberts J.P."/>
            <person name="Robbins S.J."/>
            <person name="De Goeij J.M."/>
            <person name="Aranda M."/>
            <person name="Bell S.C."/>
            <person name="Webster N.S."/>
        </authorList>
    </citation>
    <scope>NUCLEOTIDE SEQUENCE</scope>
    <source>
        <strain evidence="5">SB0676_bin_10</strain>
    </source>
</reference>
<dbReference type="Gene3D" id="1.25.40.20">
    <property type="entry name" value="Ankyrin repeat-containing domain"/>
    <property type="match status" value="1"/>
</dbReference>
<feature type="repeat" description="ANK" evidence="3">
    <location>
        <begin position="85"/>
        <end position="103"/>
    </location>
</feature>
<keyword evidence="2 3" id="KW-0040">ANK repeat</keyword>